<dbReference type="CDD" id="cd06173">
    <property type="entry name" value="MFS_MefA_like"/>
    <property type="match status" value="1"/>
</dbReference>
<feature type="transmembrane region" description="Helical" evidence="7">
    <location>
        <begin position="220"/>
        <end position="241"/>
    </location>
</feature>
<reference evidence="8" key="2">
    <citation type="submission" date="2020-09" db="EMBL/GenBank/DDBJ databases">
        <authorList>
            <person name="Sun Q."/>
            <person name="Zhou Y."/>
        </authorList>
    </citation>
    <scope>NUCLEOTIDE SEQUENCE</scope>
    <source>
        <strain evidence="8">CGMCC 1.12187</strain>
    </source>
</reference>
<dbReference type="Proteomes" id="UP000638848">
    <property type="component" value="Unassembled WGS sequence"/>
</dbReference>
<accession>A0A917H2D9</accession>
<feature type="transmembrane region" description="Helical" evidence="7">
    <location>
        <begin position="12"/>
        <end position="36"/>
    </location>
</feature>
<evidence type="ECO:0000313" key="8">
    <source>
        <dbReference type="EMBL" id="GGG65351.1"/>
    </source>
</evidence>
<dbReference type="GO" id="GO:0022857">
    <property type="term" value="F:transmembrane transporter activity"/>
    <property type="evidence" value="ECO:0007669"/>
    <property type="project" value="InterPro"/>
</dbReference>
<comment type="subcellular location">
    <subcellularLocation>
        <location evidence="1">Cell inner membrane</location>
        <topology evidence="1">Multi-pass membrane protein</topology>
    </subcellularLocation>
</comment>
<dbReference type="Gene3D" id="1.20.1250.20">
    <property type="entry name" value="MFS general substrate transporter like domains"/>
    <property type="match status" value="2"/>
</dbReference>
<dbReference type="InterPro" id="IPR011701">
    <property type="entry name" value="MFS"/>
</dbReference>
<feature type="transmembrane region" description="Helical" evidence="7">
    <location>
        <begin position="345"/>
        <end position="365"/>
    </location>
</feature>
<dbReference type="Pfam" id="PF07690">
    <property type="entry name" value="MFS_1"/>
    <property type="match status" value="1"/>
</dbReference>
<keyword evidence="3" id="KW-1003">Cell membrane</keyword>
<keyword evidence="5 7" id="KW-1133">Transmembrane helix</keyword>
<gene>
    <name evidence="8" type="ORF">GCM10011374_31470</name>
</gene>
<evidence type="ECO:0000256" key="3">
    <source>
        <dbReference type="ARBA" id="ARBA00022475"/>
    </source>
</evidence>
<dbReference type="RefSeq" id="WP_188538925.1">
    <property type="nucleotide sequence ID" value="NZ_BMEQ01000021.1"/>
</dbReference>
<dbReference type="EMBL" id="BMEQ01000021">
    <property type="protein sequence ID" value="GGG65351.1"/>
    <property type="molecule type" value="Genomic_DNA"/>
</dbReference>
<evidence type="ECO:0000256" key="5">
    <source>
        <dbReference type="ARBA" id="ARBA00022989"/>
    </source>
</evidence>
<evidence type="ECO:0000256" key="7">
    <source>
        <dbReference type="SAM" id="Phobius"/>
    </source>
</evidence>
<feature type="transmembrane region" description="Helical" evidence="7">
    <location>
        <begin position="377"/>
        <end position="396"/>
    </location>
</feature>
<keyword evidence="2" id="KW-0813">Transport</keyword>
<evidence type="ECO:0000256" key="2">
    <source>
        <dbReference type="ARBA" id="ARBA00022448"/>
    </source>
</evidence>
<organism evidence="8 9">
    <name type="scientific">Kocuria dechangensis</name>
    <dbReference type="NCBI Taxonomy" id="1176249"/>
    <lineage>
        <taxon>Bacteria</taxon>
        <taxon>Bacillati</taxon>
        <taxon>Actinomycetota</taxon>
        <taxon>Actinomycetes</taxon>
        <taxon>Micrococcales</taxon>
        <taxon>Micrococcaceae</taxon>
        <taxon>Kocuria</taxon>
    </lineage>
</organism>
<reference evidence="8" key="1">
    <citation type="journal article" date="2014" name="Int. J. Syst. Evol. Microbiol.">
        <title>Complete genome sequence of Corynebacterium casei LMG S-19264T (=DSM 44701T), isolated from a smear-ripened cheese.</title>
        <authorList>
            <consortium name="US DOE Joint Genome Institute (JGI-PGF)"/>
            <person name="Walter F."/>
            <person name="Albersmeier A."/>
            <person name="Kalinowski J."/>
            <person name="Ruckert C."/>
        </authorList>
    </citation>
    <scope>NUCLEOTIDE SEQUENCE</scope>
    <source>
        <strain evidence="8">CGMCC 1.12187</strain>
    </source>
</reference>
<sequence>MLTVLRNRTYRHLFTAQMVALLGTGVLTVALGLLAFDLAGAGAGAVLGTALTIKMIAYVGVAPVINALVARLPTRPVLIGADAVRAGMALCLPFITEVWQVYAVVFLLQTASATFTPAFQAVIPAVLPAERDYTSALSLSRLAYDLEALVSPAAAAVALSVLSYHDLFLGTAAGFVASALMVATTALPASRTPAGGQGSVWHRTTLGARIFWRTPRLRSLLALDLVVAAPTALVLVNSVVYVRDVLGRPGADLAIALAAYGVGSMLVALAAPKLLERSGTRALMLTGAALIPPVMAATTVLSYRDGAGWGVLLGLWLALGAGTSAVLTPSARVLRDASDEHTRPYVFTAQFSLSHACFILTYPVAGWMGARAGLGPAALVLTAVAALGAVAAVVSWPRPVAPPQTAGAVGEDGSREPDA</sequence>
<feature type="transmembrane region" description="Helical" evidence="7">
    <location>
        <begin position="42"/>
        <end position="65"/>
    </location>
</feature>
<keyword evidence="9" id="KW-1185">Reference proteome</keyword>
<feature type="transmembrane region" description="Helical" evidence="7">
    <location>
        <begin position="253"/>
        <end position="271"/>
    </location>
</feature>
<dbReference type="AlphaFoldDB" id="A0A917H2D9"/>
<evidence type="ECO:0000256" key="6">
    <source>
        <dbReference type="ARBA" id="ARBA00023136"/>
    </source>
</evidence>
<proteinExistence type="predicted"/>
<feature type="transmembrane region" description="Helical" evidence="7">
    <location>
        <begin position="142"/>
        <end position="161"/>
    </location>
</feature>
<dbReference type="PANTHER" id="PTHR23513">
    <property type="entry name" value="INTEGRAL MEMBRANE EFFLUX PROTEIN-RELATED"/>
    <property type="match status" value="1"/>
</dbReference>
<feature type="transmembrane region" description="Helical" evidence="7">
    <location>
        <begin position="309"/>
        <end position="333"/>
    </location>
</feature>
<keyword evidence="4 7" id="KW-0812">Transmembrane</keyword>
<comment type="caution">
    <text evidence="8">The sequence shown here is derived from an EMBL/GenBank/DDBJ whole genome shotgun (WGS) entry which is preliminary data.</text>
</comment>
<evidence type="ECO:0000256" key="1">
    <source>
        <dbReference type="ARBA" id="ARBA00004429"/>
    </source>
</evidence>
<dbReference type="PANTHER" id="PTHR23513:SF9">
    <property type="entry name" value="ENTEROBACTIN EXPORTER ENTS"/>
    <property type="match status" value="1"/>
</dbReference>
<dbReference type="GO" id="GO:0005886">
    <property type="term" value="C:plasma membrane"/>
    <property type="evidence" value="ECO:0007669"/>
    <property type="project" value="UniProtKB-SubCell"/>
</dbReference>
<evidence type="ECO:0000256" key="4">
    <source>
        <dbReference type="ARBA" id="ARBA00022692"/>
    </source>
</evidence>
<name>A0A917H2D9_9MICC</name>
<dbReference type="InterPro" id="IPR036259">
    <property type="entry name" value="MFS_trans_sf"/>
</dbReference>
<feature type="transmembrane region" description="Helical" evidence="7">
    <location>
        <begin position="101"/>
        <end position="122"/>
    </location>
</feature>
<evidence type="ECO:0000313" key="9">
    <source>
        <dbReference type="Proteomes" id="UP000638848"/>
    </source>
</evidence>
<keyword evidence="6 7" id="KW-0472">Membrane</keyword>
<protein>
    <submittedName>
        <fullName evidence="8">MFS transporter</fullName>
    </submittedName>
</protein>
<dbReference type="SUPFAM" id="SSF103473">
    <property type="entry name" value="MFS general substrate transporter"/>
    <property type="match status" value="1"/>
</dbReference>
<feature type="transmembrane region" description="Helical" evidence="7">
    <location>
        <begin position="283"/>
        <end position="303"/>
    </location>
</feature>
<feature type="transmembrane region" description="Helical" evidence="7">
    <location>
        <begin position="167"/>
        <end position="187"/>
    </location>
</feature>